<dbReference type="AlphaFoldDB" id="A0A373A5I0"/>
<evidence type="ECO:0000259" key="8">
    <source>
        <dbReference type="Pfam" id="PF00892"/>
    </source>
</evidence>
<feature type="domain" description="EamA" evidence="8">
    <location>
        <begin position="11"/>
        <end position="135"/>
    </location>
</feature>
<evidence type="ECO:0000256" key="1">
    <source>
        <dbReference type="ARBA" id="ARBA00004141"/>
    </source>
</evidence>
<dbReference type="SUPFAM" id="SSF103481">
    <property type="entry name" value="Multidrug resistance efflux transporter EmrE"/>
    <property type="match status" value="2"/>
</dbReference>
<evidence type="ECO:0000256" key="4">
    <source>
        <dbReference type="ARBA" id="ARBA00022989"/>
    </source>
</evidence>
<feature type="transmembrane region" description="Helical" evidence="7">
    <location>
        <begin position="92"/>
        <end position="114"/>
    </location>
</feature>
<comment type="caution">
    <text evidence="9">The sequence shown here is derived from an EMBL/GenBank/DDBJ whole genome shotgun (WGS) entry which is preliminary data.</text>
</comment>
<dbReference type="PANTHER" id="PTHR32322:SF2">
    <property type="entry name" value="EAMA DOMAIN-CONTAINING PROTEIN"/>
    <property type="match status" value="1"/>
</dbReference>
<evidence type="ECO:0000313" key="9">
    <source>
        <dbReference type="EMBL" id="RGD63311.1"/>
    </source>
</evidence>
<gene>
    <name evidence="9" type="ORF">DR950_32745</name>
</gene>
<dbReference type="RefSeq" id="WP_117492054.1">
    <property type="nucleotide sequence ID" value="NZ_QVIG01000001.1"/>
</dbReference>
<dbReference type="InterPro" id="IPR050638">
    <property type="entry name" value="AA-Vitamin_Transporters"/>
</dbReference>
<reference evidence="9 10" key="1">
    <citation type="submission" date="2018-08" db="EMBL/GenBank/DDBJ databases">
        <title>Diversity &amp; Physiological Properties of Lignin-Decomposing Actinobacteria from Soil.</title>
        <authorList>
            <person name="Roh S.G."/>
            <person name="Kim S.B."/>
        </authorList>
    </citation>
    <scope>NUCLEOTIDE SEQUENCE [LARGE SCALE GENOMIC DNA]</scope>
    <source>
        <strain evidence="9 10">MMS17-GH009</strain>
    </source>
</reference>
<dbReference type="Pfam" id="PF00892">
    <property type="entry name" value="EamA"/>
    <property type="match status" value="2"/>
</dbReference>
<sequence>MDRKRAGIAATAALAPAAWGTTYLVTTQLLPDGRPLLLAALRALPAGLLLLLIGRRLPKGRWWGRAAVLGMLNIGLFFPLMFVGAYRLPGGVAATIGAIQPLLVAGFSIGVLRVRPGRRAVIAGLVGVGGVALLVLKSGARLDGVGIASMVAGISLMAMGTVLTRRWGRPEGATLLDLTGWQLLAGSVFLVPLAALVEGAPPALSAANLAGFAYLGLFGTALAYSLWFRGIEHLGAGPASFLGLINPVVATLGGLLVLGQTLTPWQVLGLLLALAAMLVGQAPTRRTPTPAPTTTPSTAAAEPPTPRPEPATAAR</sequence>
<comment type="subcellular location">
    <subcellularLocation>
        <location evidence="1">Membrane</location>
        <topology evidence="1">Multi-pass membrane protein</topology>
    </subcellularLocation>
</comment>
<dbReference type="InterPro" id="IPR037185">
    <property type="entry name" value="EmrE-like"/>
</dbReference>
<feature type="region of interest" description="Disordered" evidence="6">
    <location>
        <begin position="285"/>
        <end position="315"/>
    </location>
</feature>
<feature type="transmembrane region" description="Helical" evidence="7">
    <location>
        <begin position="121"/>
        <end position="139"/>
    </location>
</feature>
<feature type="transmembrane region" description="Helical" evidence="7">
    <location>
        <begin position="175"/>
        <end position="197"/>
    </location>
</feature>
<feature type="transmembrane region" description="Helical" evidence="7">
    <location>
        <begin position="264"/>
        <end position="280"/>
    </location>
</feature>
<comment type="similarity">
    <text evidence="2">Belongs to the EamA transporter family.</text>
</comment>
<keyword evidence="4 7" id="KW-1133">Transmembrane helix</keyword>
<dbReference type="GO" id="GO:0016020">
    <property type="term" value="C:membrane"/>
    <property type="evidence" value="ECO:0007669"/>
    <property type="project" value="UniProtKB-SubCell"/>
</dbReference>
<keyword evidence="3 7" id="KW-0812">Transmembrane</keyword>
<keyword evidence="5 7" id="KW-0472">Membrane</keyword>
<organism evidence="9 10">
    <name type="scientific">Kitasatospora xanthocidica</name>
    <dbReference type="NCBI Taxonomy" id="83382"/>
    <lineage>
        <taxon>Bacteria</taxon>
        <taxon>Bacillati</taxon>
        <taxon>Actinomycetota</taxon>
        <taxon>Actinomycetes</taxon>
        <taxon>Kitasatosporales</taxon>
        <taxon>Streptomycetaceae</taxon>
        <taxon>Kitasatospora</taxon>
    </lineage>
</organism>
<feature type="transmembrane region" description="Helical" evidence="7">
    <location>
        <begin position="66"/>
        <end position="86"/>
    </location>
</feature>
<protein>
    <submittedName>
        <fullName evidence="9">EamA family transporter</fullName>
    </submittedName>
</protein>
<evidence type="ECO:0000313" key="10">
    <source>
        <dbReference type="Proteomes" id="UP000263377"/>
    </source>
</evidence>
<evidence type="ECO:0000256" key="7">
    <source>
        <dbReference type="SAM" id="Phobius"/>
    </source>
</evidence>
<keyword evidence="10" id="KW-1185">Reference proteome</keyword>
<evidence type="ECO:0000256" key="5">
    <source>
        <dbReference type="ARBA" id="ARBA00023136"/>
    </source>
</evidence>
<name>A0A373A5I0_9ACTN</name>
<feature type="transmembrane region" description="Helical" evidence="7">
    <location>
        <begin position="209"/>
        <end position="227"/>
    </location>
</feature>
<evidence type="ECO:0000256" key="2">
    <source>
        <dbReference type="ARBA" id="ARBA00007362"/>
    </source>
</evidence>
<dbReference type="PANTHER" id="PTHR32322">
    <property type="entry name" value="INNER MEMBRANE TRANSPORTER"/>
    <property type="match status" value="1"/>
</dbReference>
<dbReference type="InterPro" id="IPR000620">
    <property type="entry name" value="EamA_dom"/>
</dbReference>
<dbReference type="Proteomes" id="UP000263377">
    <property type="component" value="Unassembled WGS sequence"/>
</dbReference>
<feature type="domain" description="EamA" evidence="8">
    <location>
        <begin position="146"/>
        <end position="278"/>
    </location>
</feature>
<evidence type="ECO:0000256" key="3">
    <source>
        <dbReference type="ARBA" id="ARBA00022692"/>
    </source>
</evidence>
<dbReference type="EMBL" id="QVIG01000001">
    <property type="protein sequence ID" value="RGD63311.1"/>
    <property type="molecule type" value="Genomic_DNA"/>
</dbReference>
<accession>A0A373A5I0</accession>
<feature type="transmembrane region" description="Helical" evidence="7">
    <location>
        <begin position="36"/>
        <end position="54"/>
    </location>
</feature>
<feature type="transmembrane region" description="Helical" evidence="7">
    <location>
        <begin position="239"/>
        <end position="258"/>
    </location>
</feature>
<feature type="compositionally biased region" description="Low complexity" evidence="6">
    <location>
        <begin position="285"/>
        <end position="302"/>
    </location>
</feature>
<evidence type="ECO:0000256" key="6">
    <source>
        <dbReference type="SAM" id="MobiDB-lite"/>
    </source>
</evidence>
<feature type="transmembrane region" description="Helical" evidence="7">
    <location>
        <begin position="145"/>
        <end position="163"/>
    </location>
</feature>
<proteinExistence type="inferred from homology"/>